<evidence type="ECO:0000256" key="1">
    <source>
        <dbReference type="SAM" id="MobiDB-lite"/>
    </source>
</evidence>
<dbReference type="SUPFAM" id="SSF47473">
    <property type="entry name" value="EF-hand"/>
    <property type="match status" value="1"/>
</dbReference>
<evidence type="ECO:0000313" key="2">
    <source>
        <dbReference type="EMBL" id="CEM48031.1"/>
    </source>
</evidence>
<feature type="region of interest" description="Disordered" evidence="1">
    <location>
        <begin position="40"/>
        <end position="149"/>
    </location>
</feature>
<dbReference type="AlphaFoldDB" id="A0A0G4HUC9"/>
<gene>
    <name evidence="2" type="ORF">Cvel_8629</name>
</gene>
<feature type="region of interest" description="Disordered" evidence="1">
    <location>
        <begin position="183"/>
        <end position="203"/>
    </location>
</feature>
<proteinExistence type="predicted"/>
<dbReference type="VEuPathDB" id="CryptoDB:Cvel_8629"/>
<dbReference type="InterPro" id="IPR011992">
    <property type="entry name" value="EF-hand-dom_pair"/>
</dbReference>
<feature type="compositionally biased region" description="Gly residues" evidence="1">
    <location>
        <begin position="412"/>
        <end position="428"/>
    </location>
</feature>
<feature type="compositionally biased region" description="Basic and acidic residues" evidence="1">
    <location>
        <begin position="395"/>
        <end position="409"/>
    </location>
</feature>
<feature type="region of interest" description="Disordered" evidence="1">
    <location>
        <begin position="395"/>
        <end position="448"/>
    </location>
</feature>
<name>A0A0G4HUC9_9ALVE</name>
<accession>A0A0G4HUC9</accession>
<evidence type="ECO:0008006" key="3">
    <source>
        <dbReference type="Google" id="ProtNLM"/>
    </source>
</evidence>
<organism evidence="2">
    <name type="scientific">Chromera velia CCMP2878</name>
    <dbReference type="NCBI Taxonomy" id="1169474"/>
    <lineage>
        <taxon>Eukaryota</taxon>
        <taxon>Sar</taxon>
        <taxon>Alveolata</taxon>
        <taxon>Colpodellida</taxon>
        <taxon>Chromeraceae</taxon>
        <taxon>Chromera</taxon>
    </lineage>
</organism>
<feature type="compositionally biased region" description="Gly residues" evidence="1">
    <location>
        <begin position="105"/>
        <end position="115"/>
    </location>
</feature>
<feature type="compositionally biased region" description="Basic and acidic residues" evidence="1">
    <location>
        <begin position="40"/>
        <end position="54"/>
    </location>
</feature>
<protein>
    <recommendedName>
        <fullName evidence="3">EF-hand domain-containing protein</fullName>
    </recommendedName>
</protein>
<sequence length="448" mass="48281">MITPGALYHFENCLHTSPLFKEHFLNPERRDHCVEEYARLKESEGPNKDTDLLKGDVATPQQQHEGGAPKSPDSPEREKPTDPSSPFSGEGQGDLLTPATITHGAGEGGSGGGGPASLLSTFDSVLRERQQSPSDSPTMGPEPPAGVPRDTLQLLQGEQCENTNVGIGGAGAPGKGELSSLAAELPLRRRNSGTGPMRKSRKQMRDTIFEEALRNPEREVLREPILACFSQIISSAVTKAMKTVSKKTLASYLRGDDFLGPKLTPIAYRLFNLLDSTAGTSGVGHEAFVNVFVAMLRGSPESRIWIAFQLYDLNGDEVIGTGDLWKHITMNSVESRFVAPDIATLMQVYKKKNGDCFDATEAKGVTFEEFRNAFTRERPRPSLCYLFEELIKPRKDREKEKERGDRSEQKGGQAGNASAGGGGGGGGSVPSVAAVNGPTPNLNAVNQT</sequence>
<reference evidence="2" key="1">
    <citation type="submission" date="2014-11" db="EMBL/GenBank/DDBJ databases">
        <authorList>
            <person name="Otto D Thomas"/>
            <person name="Naeem Raeece"/>
        </authorList>
    </citation>
    <scope>NUCLEOTIDE SEQUENCE</scope>
</reference>
<feature type="compositionally biased region" description="Polar residues" evidence="1">
    <location>
        <begin position="438"/>
        <end position="448"/>
    </location>
</feature>
<dbReference type="EMBL" id="CDMZ01003910">
    <property type="protein sequence ID" value="CEM48031.1"/>
    <property type="molecule type" value="Genomic_DNA"/>
</dbReference>
<dbReference type="Gene3D" id="1.10.238.10">
    <property type="entry name" value="EF-hand"/>
    <property type="match status" value="1"/>
</dbReference>